<gene>
    <name evidence="15" type="ORF">EV699_110106</name>
</gene>
<evidence type="ECO:0000259" key="14">
    <source>
        <dbReference type="Pfam" id="PF14842"/>
    </source>
</evidence>
<dbReference type="OrthoDB" id="9780302at2"/>
<evidence type="ECO:0000256" key="10">
    <source>
        <dbReference type="ARBA" id="ARBA00025598"/>
    </source>
</evidence>
<keyword evidence="15" id="KW-0969">Cilium</keyword>
<evidence type="ECO:0000256" key="2">
    <source>
        <dbReference type="ARBA" id="ARBA00004515"/>
    </source>
</evidence>
<dbReference type="GO" id="GO:0005886">
    <property type="term" value="C:plasma membrane"/>
    <property type="evidence" value="ECO:0007669"/>
    <property type="project" value="UniProtKB-SubCell"/>
</dbReference>
<comment type="caution">
    <text evidence="15">The sequence shown here is derived from an EMBL/GenBank/DDBJ whole genome shotgun (WGS) entry which is preliminary data.</text>
</comment>
<keyword evidence="5 11" id="KW-1003">Cell membrane</keyword>
<protein>
    <recommendedName>
        <fullName evidence="4 11">Flagellar motor switch protein FliG</fullName>
    </recommendedName>
</protein>
<evidence type="ECO:0000256" key="8">
    <source>
        <dbReference type="ARBA" id="ARBA00023136"/>
    </source>
</evidence>
<dbReference type="PIRSF" id="PIRSF003161">
    <property type="entry name" value="FliG"/>
    <property type="match status" value="1"/>
</dbReference>
<dbReference type="RefSeq" id="WP_132542293.1">
    <property type="nucleotide sequence ID" value="NZ_SLWY01000010.1"/>
</dbReference>
<dbReference type="Pfam" id="PF14842">
    <property type="entry name" value="FliG_N"/>
    <property type="match status" value="1"/>
</dbReference>
<dbReference type="InterPro" id="IPR000090">
    <property type="entry name" value="Flg_Motor_Flig"/>
</dbReference>
<comment type="subcellular location">
    <subcellularLocation>
        <location evidence="1 11">Bacterial flagellum basal body</location>
    </subcellularLocation>
    <subcellularLocation>
        <location evidence="2 11">Cell inner membrane</location>
        <topology evidence="2 11">Peripheral membrane protein</topology>
        <orientation evidence="2 11">Cytoplasmic side</orientation>
    </subcellularLocation>
</comment>
<evidence type="ECO:0000256" key="1">
    <source>
        <dbReference type="ARBA" id="ARBA00004117"/>
    </source>
</evidence>
<keyword evidence="16" id="KW-1185">Reference proteome</keyword>
<dbReference type="AlphaFoldDB" id="A0A4R2L203"/>
<reference evidence="15 16" key="1">
    <citation type="submission" date="2019-03" db="EMBL/GenBank/DDBJ databases">
        <title>Genomic Encyclopedia of Type Strains, Phase IV (KMG-IV): sequencing the most valuable type-strain genomes for metagenomic binning, comparative biology and taxonomic classification.</title>
        <authorList>
            <person name="Goeker M."/>
        </authorList>
    </citation>
    <scope>NUCLEOTIDE SEQUENCE [LARGE SCALE GENOMIC DNA]</scope>
    <source>
        <strain evidence="15 16">DSM 25287</strain>
    </source>
</reference>
<dbReference type="InterPro" id="IPR032779">
    <property type="entry name" value="FliG_M"/>
</dbReference>
<keyword evidence="6 11" id="KW-0145">Chemotaxis</keyword>
<dbReference type="GO" id="GO:0009425">
    <property type="term" value="C:bacterial-type flagellum basal body"/>
    <property type="evidence" value="ECO:0007669"/>
    <property type="project" value="UniProtKB-SubCell"/>
</dbReference>
<dbReference type="InterPro" id="IPR011002">
    <property type="entry name" value="FliG_a-hlx"/>
</dbReference>
<name>A0A4R2L203_9GAMM</name>
<evidence type="ECO:0000313" key="16">
    <source>
        <dbReference type="Proteomes" id="UP000295765"/>
    </source>
</evidence>
<comment type="function">
    <text evidence="10 11">FliG is one of three proteins (FliG, FliN, FliM) that forms the rotor-mounted switch complex (C ring), located at the base of the basal body. This complex interacts with the CheY and CheZ chemotaxis proteins, in addition to contacting components of the motor that determine the direction of flagellar rotation.</text>
</comment>
<evidence type="ECO:0000256" key="6">
    <source>
        <dbReference type="ARBA" id="ARBA00022500"/>
    </source>
</evidence>
<dbReference type="PRINTS" id="PR00954">
    <property type="entry name" value="FLGMOTORFLIG"/>
</dbReference>
<dbReference type="PANTHER" id="PTHR30534">
    <property type="entry name" value="FLAGELLAR MOTOR SWITCH PROTEIN FLIG"/>
    <property type="match status" value="1"/>
</dbReference>
<evidence type="ECO:0000256" key="9">
    <source>
        <dbReference type="ARBA" id="ARBA00023143"/>
    </source>
</evidence>
<dbReference type="PANTHER" id="PTHR30534:SF0">
    <property type="entry name" value="FLAGELLAR MOTOR SWITCH PROTEIN FLIG"/>
    <property type="match status" value="1"/>
</dbReference>
<keyword evidence="15" id="KW-0282">Flagellum</keyword>
<evidence type="ECO:0000256" key="7">
    <source>
        <dbReference type="ARBA" id="ARBA00022779"/>
    </source>
</evidence>
<dbReference type="InterPro" id="IPR028263">
    <property type="entry name" value="FliG_N"/>
</dbReference>
<evidence type="ECO:0000259" key="12">
    <source>
        <dbReference type="Pfam" id="PF01706"/>
    </source>
</evidence>
<feature type="domain" description="Flagellar motor switch protein FliG middle" evidence="13">
    <location>
        <begin position="119"/>
        <end position="190"/>
    </location>
</feature>
<proteinExistence type="inferred from homology"/>
<dbReference type="EMBL" id="SLWY01000010">
    <property type="protein sequence ID" value="TCO81081.1"/>
    <property type="molecule type" value="Genomic_DNA"/>
</dbReference>
<evidence type="ECO:0000313" key="15">
    <source>
        <dbReference type="EMBL" id="TCO81081.1"/>
    </source>
</evidence>
<keyword evidence="7 11" id="KW-0283">Flagellar rotation</keyword>
<keyword evidence="11" id="KW-0997">Cell inner membrane</keyword>
<dbReference type="GO" id="GO:0006935">
    <property type="term" value="P:chemotaxis"/>
    <property type="evidence" value="ECO:0007669"/>
    <property type="project" value="UniProtKB-KW"/>
</dbReference>
<dbReference type="InterPro" id="IPR023087">
    <property type="entry name" value="Flg_Motor_Flig_C"/>
</dbReference>
<dbReference type="SUPFAM" id="SSF48029">
    <property type="entry name" value="FliG"/>
    <property type="match status" value="2"/>
</dbReference>
<keyword evidence="9 11" id="KW-0975">Bacterial flagellum</keyword>
<sequence length="338" mass="36599">MNPDQPALAGVDRAAVLLMALGEDHAADLLRHFEPRELHRIGASMTALRHVEREQVAEIVASFTAQVANENAMTADTHTFVKNVLTRAIGRDKAKNLMDRILNADGSTGVEALKWMEAKAVAAGLRREHPQVIALVLSYLESEQAAEVLGLLPDDLRYDVLMRVATLDSVPTVAIGELNDVIEKQVMRNINAATSFKVGGPKRAAEILNLLDSGVEGAIMEKLKVLDEGLAVKIEDLMVVFEHLLNVDDRGIQNLLREISSETLLIALRGADEGVREKILKNMSKRAAEMMRDDLESMGPVRLIDVEAAQKEIMSVAKRMAEAGDLALGGGGGGGGYV</sequence>
<organism evidence="15 16">
    <name type="scientific">Plasticicumulans lactativorans</name>
    <dbReference type="NCBI Taxonomy" id="1133106"/>
    <lineage>
        <taxon>Bacteria</taxon>
        <taxon>Pseudomonadati</taxon>
        <taxon>Pseudomonadota</taxon>
        <taxon>Gammaproteobacteria</taxon>
        <taxon>Candidatus Competibacteraceae</taxon>
        <taxon>Plasticicumulans</taxon>
    </lineage>
</organism>
<evidence type="ECO:0000256" key="3">
    <source>
        <dbReference type="ARBA" id="ARBA00010299"/>
    </source>
</evidence>
<evidence type="ECO:0000256" key="11">
    <source>
        <dbReference type="PIRNR" id="PIRNR003161"/>
    </source>
</evidence>
<dbReference type="FunFam" id="1.10.220.30:FF:000001">
    <property type="entry name" value="Flagellar motor switch protein FliG"/>
    <property type="match status" value="1"/>
</dbReference>
<dbReference type="Gene3D" id="1.10.220.30">
    <property type="match status" value="3"/>
</dbReference>
<dbReference type="Pfam" id="PF14841">
    <property type="entry name" value="FliG_M"/>
    <property type="match status" value="1"/>
</dbReference>
<evidence type="ECO:0000256" key="4">
    <source>
        <dbReference type="ARBA" id="ARBA00021870"/>
    </source>
</evidence>
<evidence type="ECO:0000256" key="5">
    <source>
        <dbReference type="ARBA" id="ARBA00022475"/>
    </source>
</evidence>
<feature type="domain" description="Flagellar motor switch protein FliG N-terminal" evidence="14">
    <location>
        <begin position="8"/>
        <end position="107"/>
    </location>
</feature>
<dbReference type="GO" id="GO:0003774">
    <property type="term" value="F:cytoskeletal motor activity"/>
    <property type="evidence" value="ECO:0007669"/>
    <property type="project" value="InterPro"/>
</dbReference>
<keyword evidence="15" id="KW-0966">Cell projection</keyword>
<dbReference type="GO" id="GO:0071973">
    <property type="term" value="P:bacterial-type flagellum-dependent cell motility"/>
    <property type="evidence" value="ECO:0007669"/>
    <property type="project" value="InterPro"/>
</dbReference>
<accession>A0A4R2L203</accession>
<comment type="similarity">
    <text evidence="3 11">Belongs to the FliG family.</text>
</comment>
<dbReference type="Proteomes" id="UP000295765">
    <property type="component" value="Unassembled WGS sequence"/>
</dbReference>
<dbReference type="Pfam" id="PF01706">
    <property type="entry name" value="FliG_C"/>
    <property type="match status" value="1"/>
</dbReference>
<feature type="domain" description="Flagellar motor switch protein FliG C-terminal" evidence="12">
    <location>
        <begin position="221"/>
        <end position="328"/>
    </location>
</feature>
<evidence type="ECO:0000259" key="13">
    <source>
        <dbReference type="Pfam" id="PF14841"/>
    </source>
</evidence>
<dbReference type="NCBIfam" id="TIGR00207">
    <property type="entry name" value="fliG"/>
    <property type="match status" value="1"/>
</dbReference>
<keyword evidence="8 11" id="KW-0472">Membrane</keyword>